<dbReference type="Proteomes" id="UP001057134">
    <property type="component" value="Chromosome"/>
</dbReference>
<evidence type="ECO:0000313" key="2">
    <source>
        <dbReference type="EMBL" id="UQZ82450.1"/>
    </source>
</evidence>
<gene>
    <name evidence="2" type="ORF">SK3146_01607</name>
</gene>
<sequence>MDGLNRMFASAKESESDWPGQEPDRANSSGHVGLWNVHQRLRLRFGAPYGLHIVKSDQEGTWIEVRLPKCEGENTGC</sequence>
<reference evidence="2" key="2">
    <citation type="journal article" date="2021" name="J Anim Sci Technol">
        <title>Complete genome sequence of Paenibacillus konkukensis sp. nov. SK3146 as a potential probiotic strain.</title>
        <authorList>
            <person name="Jung H.I."/>
            <person name="Park S."/>
            <person name="Niu K.M."/>
            <person name="Lee S.W."/>
            <person name="Kothari D."/>
            <person name="Yi K.J."/>
            <person name="Kim S.K."/>
        </authorList>
    </citation>
    <scope>NUCLEOTIDE SEQUENCE</scope>
    <source>
        <strain evidence="2">SK3146</strain>
    </source>
</reference>
<proteinExistence type="predicted"/>
<keyword evidence="3" id="KW-1185">Reference proteome</keyword>
<organism evidence="2 3">
    <name type="scientific">Paenibacillus konkukensis</name>
    <dbReference type="NCBI Taxonomy" id="2020716"/>
    <lineage>
        <taxon>Bacteria</taxon>
        <taxon>Bacillati</taxon>
        <taxon>Bacillota</taxon>
        <taxon>Bacilli</taxon>
        <taxon>Bacillales</taxon>
        <taxon>Paenibacillaceae</taxon>
        <taxon>Paenibacillus</taxon>
    </lineage>
</organism>
<protein>
    <submittedName>
        <fullName evidence="2">Uncharacterized protein</fullName>
    </submittedName>
</protein>
<feature type="region of interest" description="Disordered" evidence="1">
    <location>
        <begin position="1"/>
        <end position="31"/>
    </location>
</feature>
<reference evidence="2" key="1">
    <citation type="submission" date="2018-02" db="EMBL/GenBank/DDBJ databases">
        <authorList>
            <person name="Kim S.-K."/>
            <person name="Jung H.-I."/>
            <person name="Lee S.-W."/>
        </authorList>
    </citation>
    <scope>NUCLEOTIDE SEQUENCE</scope>
    <source>
        <strain evidence="2">SK3146</strain>
    </source>
</reference>
<name>A0ABY4RKS7_9BACL</name>
<evidence type="ECO:0000256" key="1">
    <source>
        <dbReference type="SAM" id="MobiDB-lite"/>
    </source>
</evidence>
<dbReference type="EMBL" id="CP027059">
    <property type="protein sequence ID" value="UQZ82450.1"/>
    <property type="molecule type" value="Genomic_DNA"/>
</dbReference>
<accession>A0ABY4RKS7</accession>
<evidence type="ECO:0000313" key="3">
    <source>
        <dbReference type="Proteomes" id="UP001057134"/>
    </source>
</evidence>